<dbReference type="GO" id="GO:0006780">
    <property type="term" value="P:uroporphyrinogen III biosynthetic process"/>
    <property type="evidence" value="ECO:0007669"/>
    <property type="project" value="InterPro"/>
</dbReference>
<dbReference type="CDD" id="cd06578">
    <property type="entry name" value="HemD"/>
    <property type="match status" value="1"/>
</dbReference>
<sequence>MTDRPHVAVFRPDDERITDAVELLDDLSADPVPDPMLEVAPTGASPRADADYAVFTSKTGAELIAEAGWTPGETTVCAIGDPTAAALESAGYTVDLVPEEFSSSGLVDALEGSCDGARIEIARSDHGSAVLLDGLNDAGAYVHETVLYRLTRPADAGESAELAAAGDLDAALFTSSLTVEHFLTAAEDRGIREDAVAGLAEAVVAVIGEPTAETARSHGLDVDVIPDQADFETLARDAVAAAGLD</sequence>
<dbReference type="GO" id="GO:0004852">
    <property type="term" value="F:uroporphyrinogen-III synthase activity"/>
    <property type="evidence" value="ECO:0007669"/>
    <property type="project" value="UniProtKB-EC"/>
</dbReference>
<proteinExistence type="predicted"/>
<keyword evidence="3" id="KW-1185">Reference proteome</keyword>
<evidence type="ECO:0000259" key="1">
    <source>
        <dbReference type="Pfam" id="PF02602"/>
    </source>
</evidence>
<evidence type="ECO:0000313" key="2">
    <source>
        <dbReference type="EMBL" id="RXK50485.1"/>
    </source>
</evidence>
<dbReference type="PANTHER" id="PTHR40082">
    <property type="entry name" value="BLR5956 PROTEIN"/>
    <property type="match status" value="1"/>
</dbReference>
<accession>A0A498L6Z9</accession>
<dbReference type="InterPro" id="IPR036108">
    <property type="entry name" value="4pyrrol_syn_uPrphyn_synt_sf"/>
</dbReference>
<organism evidence="2 3">
    <name type="scientific">Halorientalis pallida</name>
    <dbReference type="NCBI Taxonomy" id="2479928"/>
    <lineage>
        <taxon>Archaea</taxon>
        <taxon>Methanobacteriati</taxon>
        <taxon>Methanobacteriota</taxon>
        <taxon>Stenosarchaea group</taxon>
        <taxon>Halobacteria</taxon>
        <taxon>Halobacteriales</taxon>
        <taxon>Haloarculaceae</taxon>
        <taxon>Halorientalis</taxon>
    </lineage>
</organism>
<dbReference type="AlphaFoldDB" id="A0A498L6Z9"/>
<name>A0A498L6Z9_9EURY</name>
<feature type="domain" description="Tetrapyrrole biosynthesis uroporphyrinogen III synthase" evidence="1">
    <location>
        <begin position="21"/>
        <end position="234"/>
    </location>
</feature>
<dbReference type="OrthoDB" id="15395at2157"/>
<dbReference type="Proteomes" id="UP000289691">
    <property type="component" value="Unassembled WGS sequence"/>
</dbReference>
<dbReference type="Gene3D" id="3.40.50.10090">
    <property type="match status" value="2"/>
</dbReference>
<comment type="caution">
    <text evidence="2">The sequence shown here is derived from an EMBL/GenBank/DDBJ whole genome shotgun (WGS) entry which is preliminary data.</text>
</comment>
<dbReference type="NCBIfam" id="NF004587">
    <property type="entry name" value="PRK05928.2-5"/>
    <property type="match status" value="1"/>
</dbReference>
<dbReference type="PANTHER" id="PTHR40082:SF1">
    <property type="entry name" value="BLR5956 PROTEIN"/>
    <property type="match status" value="1"/>
</dbReference>
<dbReference type="EMBL" id="RDFA01000002">
    <property type="protein sequence ID" value="RXK50485.1"/>
    <property type="molecule type" value="Genomic_DNA"/>
</dbReference>
<dbReference type="RefSeq" id="WP_129068445.1">
    <property type="nucleotide sequence ID" value="NZ_RDFA01000002.1"/>
</dbReference>
<gene>
    <name evidence="2" type="ORF">EAF64_08035</name>
</gene>
<keyword evidence="2" id="KW-0456">Lyase</keyword>
<dbReference type="Pfam" id="PF02602">
    <property type="entry name" value="HEM4"/>
    <property type="match status" value="1"/>
</dbReference>
<evidence type="ECO:0000313" key="3">
    <source>
        <dbReference type="Proteomes" id="UP000289691"/>
    </source>
</evidence>
<dbReference type="InterPro" id="IPR039793">
    <property type="entry name" value="UROS/Hem4"/>
</dbReference>
<dbReference type="EC" id="4.2.1.75" evidence="2"/>
<dbReference type="InterPro" id="IPR003754">
    <property type="entry name" value="4pyrrol_synth_uPrphyn_synth"/>
</dbReference>
<dbReference type="SUPFAM" id="SSF69618">
    <property type="entry name" value="HemD-like"/>
    <property type="match status" value="1"/>
</dbReference>
<reference evidence="2 3" key="1">
    <citation type="submission" date="2019-01" db="EMBL/GenBank/DDBJ databases">
        <title>Halorientalis sp. F13-25 a new haloarchaeum isolated from hypersaline water.</title>
        <authorList>
            <person name="Ana D.-V."/>
            <person name="Cristina S.-P."/>
            <person name="Antonio V."/>
        </authorList>
    </citation>
    <scope>NUCLEOTIDE SEQUENCE [LARGE SCALE GENOMIC DNA]</scope>
    <source>
        <strain evidence="2 3">F13-25</strain>
    </source>
</reference>
<protein>
    <submittedName>
        <fullName evidence="2">Uroporphyrinogen-III synthase</fullName>
        <ecNumber evidence="2">4.2.1.75</ecNumber>
    </submittedName>
</protein>